<feature type="transmembrane region" description="Helical" evidence="1">
    <location>
        <begin position="97"/>
        <end position="116"/>
    </location>
</feature>
<evidence type="ECO:0000259" key="2">
    <source>
        <dbReference type="SMART" id="SM00014"/>
    </source>
</evidence>
<dbReference type="Pfam" id="PF01569">
    <property type="entry name" value="PAP2"/>
    <property type="match status" value="1"/>
</dbReference>
<feature type="domain" description="Phosphatidic acid phosphatase type 2/haloperoxidase" evidence="2">
    <location>
        <begin position="53"/>
        <end position="169"/>
    </location>
</feature>
<feature type="transmembrane region" description="Helical" evidence="1">
    <location>
        <begin position="55"/>
        <end position="77"/>
    </location>
</feature>
<keyword evidence="1" id="KW-0812">Transmembrane</keyword>
<dbReference type="Proteomes" id="UP000654257">
    <property type="component" value="Unassembled WGS sequence"/>
</dbReference>
<comment type="caution">
    <text evidence="3">The sequence shown here is derived from an EMBL/GenBank/DDBJ whole genome shotgun (WGS) entry which is preliminary data.</text>
</comment>
<dbReference type="PANTHER" id="PTHR14969:SF13">
    <property type="entry name" value="AT30094P"/>
    <property type="match status" value="1"/>
</dbReference>
<evidence type="ECO:0000313" key="4">
    <source>
        <dbReference type="Proteomes" id="UP000654257"/>
    </source>
</evidence>
<gene>
    <name evidence="3" type="ORF">GCM10007304_40360</name>
</gene>
<dbReference type="SMART" id="SM00014">
    <property type="entry name" value="acidPPc"/>
    <property type="match status" value="1"/>
</dbReference>
<organism evidence="3 4">
    <name type="scientific">Rhodococcoides trifolii</name>
    <dbReference type="NCBI Taxonomy" id="908250"/>
    <lineage>
        <taxon>Bacteria</taxon>
        <taxon>Bacillati</taxon>
        <taxon>Actinomycetota</taxon>
        <taxon>Actinomycetes</taxon>
        <taxon>Mycobacteriales</taxon>
        <taxon>Nocardiaceae</taxon>
        <taxon>Rhodococcoides</taxon>
    </lineage>
</organism>
<name>A0A917G4J1_9NOCA</name>
<reference evidence="3" key="2">
    <citation type="submission" date="2020-09" db="EMBL/GenBank/DDBJ databases">
        <authorList>
            <person name="Sun Q."/>
            <person name="Sedlacek I."/>
        </authorList>
    </citation>
    <scope>NUCLEOTIDE SEQUENCE</scope>
    <source>
        <strain evidence="3">CCM 7905</strain>
    </source>
</reference>
<dbReference type="EMBL" id="BMCU01000005">
    <property type="protein sequence ID" value="GGG22473.1"/>
    <property type="molecule type" value="Genomic_DNA"/>
</dbReference>
<evidence type="ECO:0000256" key="1">
    <source>
        <dbReference type="SAM" id="Phobius"/>
    </source>
</evidence>
<evidence type="ECO:0000313" key="3">
    <source>
        <dbReference type="EMBL" id="GGG22473.1"/>
    </source>
</evidence>
<proteinExistence type="predicted"/>
<dbReference type="PANTHER" id="PTHR14969">
    <property type="entry name" value="SPHINGOSINE-1-PHOSPHATE PHOSPHOHYDROLASE"/>
    <property type="match status" value="1"/>
</dbReference>
<dbReference type="AlphaFoldDB" id="A0A917G4J1"/>
<reference evidence="3" key="1">
    <citation type="journal article" date="2014" name="Int. J. Syst. Evol. Microbiol.">
        <title>Complete genome sequence of Corynebacterium casei LMG S-19264T (=DSM 44701T), isolated from a smear-ripened cheese.</title>
        <authorList>
            <consortium name="US DOE Joint Genome Institute (JGI-PGF)"/>
            <person name="Walter F."/>
            <person name="Albersmeier A."/>
            <person name="Kalinowski J."/>
            <person name="Ruckert C."/>
        </authorList>
    </citation>
    <scope>NUCLEOTIDE SEQUENCE</scope>
    <source>
        <strain evidence="3">CCM 7905</strain>
    </source>
</reference>
<accession>A0A917G4J1</accession>
<dbReference type="Gene3D" id="1.20.144.10">
    <property type="entry name" value="Phosphatidic acid phosphatase type 2/haloperoxidase"/>
    <property type="match status" value="2"/>
</dbReference>
<sequence length="188" mass="20369">MTQVDRGVLNWVVDHRSPALTDVFTVITTAGNTAVMAVLTVVVAAALWRLRRRGDAAAVVIAVFASWLIMNAIKFVVRRQRPPQPERIVDIATYSFPSGHAMVSAAFVTAVFVLIATSGARRATVLLSGVLLGLVTVAIGVSRIYLAAHWFTDVFAGWALGVACSVLVMTAVRRWIVQRLQDRVVTAQ</sequence>
<dbReference type="RefSeq" id="WP_188546709.1">
    <property type="nucleotide sequence ID" value="NZ_BMCU01000005.1"/>
</dbReference>
<feature type="transmembrane region" description="Helical" evidence="1">
    <location>
        <begin position="123"/>
        <end position="148"/>
    </location>
</feature>
<dbReference type="CDD" id="cd03392">
    <property type="entry name" value="PAP2_like_2"/>
    <property type="match status" value="1"/>
</dbReference>
<dbReference type="InterPro" id="IPR036938">
    <property type="entry name" value="PAP2/HPO_sf"/>
</dbReference>
<feature type="transmembrane region" description="Helical" evidence="1">
    <location>
        <begin position="23"/>
        <end position="48"/>
    </location>
</feature>
<dbReference type="SUPFAM" id="SSF48317">
    <property type="entry name" value="Acid phosphatase/Vanadium-dependent haloperoxidase"/>
    <property type="match status" value="1"/>
</dbReference>
<feature type="transmembrane region" description="Helical" evidence="1">
    <location>
        <begin position="154"/>
        <end position="172"/>
    </location>
</feature>
<protein>
    <recommendedName>
        <fullName evidence="2">Phosphatidic acid phosphatase type 2/haloperoxidase domain-containing protein</fullName>
    </recommendedName>
</protein>
<keyword evidence="1" id="KW-1133">Transmembrane helix</keyword>
<keyword evidence="4" id="KW-1185">Reference proteome</keyword>
<keyword evidence="1" id="KW-0472">Membrane</keyword>
<dbReference type="InterPro" id="IPR000326">
    <property type="entry name" value="PAP2/HPO"/>
</dbReference>